<dbReference type="Proteomes" id="UP000004754">
    <property type="component" value="Unassembled WGS sequence"/>
</dbReference>
<dbReference type="PROSITE" id="PS00893">
    <property type="entry name" value="NUDIX_BOX"/>
    <property type="match status" value="1"/>
</dbReference>
<name>E6MJ69_9FIRM</name>
<evidence type="ECO:0000313" key="4">
    <source>
        <dbReference type="Proteomes" id="UP000004754"/>
    </source>
</evidence>
<dbReference type="InterPro" id="IPR020084">
    <property type="entry name" value="NUDIX_hydrolase_CS"/>
</dbReference>
<dbReference type="PANTHER" id="PTHR43736:SF5">
    <property type="entry name" value="NUDIX HYDROLASE DOMAIN-CONTAINING PROTEIN"/>
    <property type="match status" value="1"/>
</dbReference>
<dbReference type="STRING" id="887929.HMP0721_2054"/>
<gene>
    <name evidence="3" type="ORF">HMP0721_2054</name>
</gene>
<evidence type="ECO:0000313" key="3">
    <source>
        <dbReference type="EMBL" id="EFV00889.1"/>
    </source>
</evidence>
<dbReference type="CDD" id="cd18873">
    <property type="entry name" value="NUDIX_NadM_like"/>
    <property type="match status" value="1"/>
</dbReference>
<dbReference type="GO" id="GO:0016787">
    <property type="term" value="F:hydrolase activity"/>
    <property type="evidence" value="ECO:0007669"/>
    <property type="project" value="UniProtKB-KW"/>
</dbReference>
<protein>
    <submittedName>
        <fullName evidence="3">Hydrolase, NUDIX family</fullName>
    </submittedName>
</protein>
<feature type="domain" description="Nudix hydrolase" evidence="2">
    <location>
        <begin position="26"/>
        <end position="155"/>
    </location>
</feature>
<dbReference type="PROSITE" id="PS51462">
    <property type="entry name" value="NUDIX"/>
    <property type="match status" value="1"/>
</dbReference>
<dbReference type="Gene3D" id="3.90.79.10">
    <property type="entry name" value="Nucleoside Triphosphate Pyrophosphohydrolase"/>
    <property type="match status" value="1"/>
</dbReference>
<dbReference type="EMBL" id="AEQN01000026">
    <property type="protein sequence ID" value="EFV00889.1"/>
    <property type="molecule type" value="Genomic_DNA"/>
</dbReference>
<reference evidence="3 4" key="1">
    <citation type="submission" date="2010-12" db="EMBL/GenBank/DDBJ databases">
        <authorList>
            <person name="Muzny D."/>
            <person name="Qin X."/>
            <person name="Deng J."/>
            <person name="Jiang H."/>
            <person name="Liu Y."/>
            <person name="Qu J."/>
            <person name="Song X.-Z."/>
            <person name="Zhang L."/>
            <person name="Thornton R."/>
            <person name="Coyle M."/>
            <person name="Francisco L."/>
            <person name="Jackson L."/>
            <person name="Javaid M."/>
            <person name="Korchina V."/>
            <person name="Kovar C."/>
            <person name="Mata R."/>
            <person name="Mathew T."/>
            <person name="Ngo R."/>
            <person name="Nguyen L."/>
            <person name="Nguyen N."/>
            <person name="Okwuonu G."/>
            <person name="Ongeri F."/>
            <person name="Pham C."/>
            <person name="Simmons D."/>
            <person name="Wilczek-Boney K."/>
            <person name="Hale W."/>
            <person name="Jakkamsetti A."/>
            <person name="Pham P."/>
            <person name="Ruth R."/>
            <person name="San Lucas F."/>
            <person name="Warren J."/>
            <person name="Zhang J."/>
            <person name="Zhao Z."/>
            <person name="Zhou C."/>
            <person name="Zhu D."/>
            <person name="Lee S."/>
            <person name="Bess C."/>
            <person name="Blankenburg K."/>
            <person name="Forbes L."/>
            <person name="Fu Q."/>
            <person name="Gubbala S."/>
            <person name="Hirani K."/>
            <person name="Jayaseelan J.C."/>
            <person name="Lara F."/>
            <person name="Munidasa M."/>
            <person name="Palculict T."/>
            <person name="Patil S."/>
            <person name="Pu L.-L."/>
            <person name="Saada N."/>
            <person name="Tang L."/>
            <person name="Weissenberger G."/>
            <person name="Zhu Y."/>
            <person name="Hemphill L."/>
            <person name="Shang Y."/>
            <person name="Youmans B."/>
            <person name="Ayvaz T."/>
            <person name="Ross M."/>
            <person name="Santibanez J."/>
            <person name="Aqrawi P."/>
            <person name="Gross S."/>
            <person name="Joshi V."/>
            <person name="Fowler G."/>
            <person name="Nazareth L."/>
            <person name="Reid J."/>
            <person name="Worley K."/>
            <person name="Petrosino J."/>
            <person name="Highlander S."/>
            <person name="Gibbs R."/>
        </authorList>
    </citation>
    <scope>NUCLEOTIDE SEQUENCE [LARGE SCALE GENOMIC DNA]</scope>
    <source>
        <strain evidence="3 4">ATCC 23263</strain>
    </source>
</reference>
<dbReference type="PANTHER" id="PTHR43736">
    <property type="entry name" value="ADP-RIBOSE PYROPHOSPHATASE"/>
    <property type="match status" value="1"/>
</dbReference>
<dbReference type="AlphaFoldDB" id="E6MJ69"/>
<proteinExistence type="predicted"/>
<evidence type="ECO:0000256" key="1">
    <source>
        <dbReference type="ARBA" id="ARBA00022801"/>
    </source>
</evidence>
<dbReference type="OrthoDB" id="9786141at2"/>
<dbReference type="eggNOG" id="COG1051">
    <property type="taxonomic scope" value="Bacteria"/>
</dbReference>
<dbReference type="InterPro" id="IPR000086">
    <property type="entry name" value="NUDIX_hydrolase_dom"/>
</dbReference>
<dbReference type="RefSeq" id="WP_006599476.1">
    <property type="nucleotide sequence ID" value="NZ_GL622359.1"/>
</dbReference>
<evidence type="ECO:0000259" key="2">
    <source>
        <dbReference type="PROSITE" id="PS51462"/>
    </source>
</evidence>
<dbReference type="Pfam" id="PF00293">
    <property type="entry name" value="NUDIX"/>
    <property type="match status" value="1"/>
</dbReference>
<organism evidence="3 4">
    <name type="scientific">Pseudoramibacter alactolyticus ATCC 23263</name>
    <dbReference type="NCBI Taxonomy" id="887929"/>
    <lineage>
        <taxon>Bacteria</taxon>
        <taxon>Bacillati</taxon>
        <taxon>Bacillota</taxon>
        <taxon>Clostridia</taxon>
        <taxon>Eubacteriales</taxon>
        <taxon>Eubacteriaceae</taxon>
        <taxon>Pseudoramibacter</taxon>
    </lineage>
</organism>
<dbReference type="HOGENOM" id="CLU_037162_3_0_9"/>
<keyword evidence="1 3" id="KW-0378">Hydrolase</keyword>
<comment type="caution">
    <text evidence="3">The sequence shown here is derived from an EMBL/GenBank/DDBJ whole genome shotgun (WGS) entry which is preliminary data.</text>
</comment>
<dbReference type="SUPFAM" id="SSF55811">
    <property type="entry name" value="Nudix"/>
    <property type="match status" value="1"/>
</dbReference>
<dbReference type="InterPro" id="IPR015797">
    <property type="entry name" value="NUDIX_hydrolase-like_dom_sf"/>
</dbReference>
<keyword evidence="4" id="KW-1185">Reference proteome</keyword>
<sequence>MAKRRDRQGLTEAEFLAAYDPDRYPKPAVTADIVILNDRDEVLLVRRGGHPFLGCWALPGGFANPDEPLAQTAARELAEETGLTGLPLTLIGVFSEPGRDPRGWTISAAYSSCVRKAVVIPRAGDDAAATAWWRIDAAGQILHRGDEAMTFQDLAFDHAAILTAALAQRAWDE</sequence>
<accession>E6MJ69</accession>